<organism evidence="4 5">
    <name type="scientific">Paraphoma chrysanthemicola</name>
    <dbReference type="NCBI Taxonomy" id="798071"/>
    <lineage>
        <taxon>Eukaryota</taxon>
        <taxon>Fungi</taxon>
        <taxon>Dikarya</taxon>
        <taxon>Ascomycota</taxon>
        <taxon>Pezizomycotina</taxon>
        <taxon>Dothideomycetes</taxon>
        <taxon>Pleosporomycetidae</taxon>
        <taxon>Pleosporales</taxon>
        <taxon>Pleosporineae</taxon>
        <taxon>Phaeosphaeriaceae</taxon>
        <taxon>Paraphoma</taxon>
    </lineage>
</organism>
<sequence>MGQKFSSFWDQSFFIDPPTFTDKHLPDQTGKVHIITGGYAGIGYHLSRRLYARNATLYLMGRSSSKASAAIQRLKAEYPSSTGRIEYIYLDLADLTTIKPAIDHFVSREERLDVLVNNAAIMVPPTGSKSVQGYDLQTATNVYGPFLFTVLLHPLLAHTARTAETGTVRIVWCASHAPDLFGPPGGVTFVPNTVDVEVRGMNMEMIKEDFKGGPSYAQSKAADIILATETARRWGEDGIISTSLNPGNLRTELVRDRSWFEKLVAGWLNHPAEMGAWTELYAGWSPEVTLKMNGCYVIPWGRVGRYNEDLEKAVQGGKGEKLWTVCEQIVSRYA</sequence>
<keyword evidence="3" id="KW-0560">Oxidoreductase</keyword>
<reference evidence="4" key="1">
    <citation type="journal article" date="2021" name="Nat. Commun.">
        <title>Genetic determinants of endophytism in the Arabidopsis root mycobiome.</title>
        <authorList>
            <person name="Mesny F."/>
            <person name="Miyauchi S."/>
            <person name="Thiergart T."/>
            <person name="Pickel B."/>
            <person name="Atanasova L."/>
            <person name="Karlsson M."/>
            <person name="Huettel B."/>
            <person name="Barry K.W."/>
            <person name="Haridas S."/>
            <person name="Chen C."/>
            <person name="Bauer D."/>
            <person name="Andreopoulos W."/>
            <person name="Pangilinan J."/>
            <person name="LaButti K."/>
            <person name="Riley R."/>
            <person name="Lipzen A."/>
            <person name="Clum A."/>
            <person name="Drula E."/>
            <person name="Henrissat B."/>
            <person name="Kohler A."/>
            <person name="Grigoriev I.V."/>
            <person name="Martin F.M."/>
            <person name="Hacquard S."/>
        </authorList>
    </citation>
    <scope>NUCLEOTIDE SEQUENCE</scope>
    <source>
        <strain evidence="4">MPI-SDFR-AT-0120</strain>
    </source>
</reference>
<dbReference type="AlphaFoldDB" id="A0A8K0RKA1"/>
<dbReference type="EMBL" id="JAGMVJ010000001">
    <property type="protein sequence ID" value="KAH7095397.1"/>
    <property type="molecule type" value="Genomic_DNA"/>
</dbReference>
<dbReference type="InterPro" id="IPR002347">
    <property type="entry name" value="SDR_fam"/>
</dbReference>
<proteinExistence type="inferred from homology"/>
<keyword evidence="5" id="KW-1185">Reference proteome</keyword>
<dbReference type="InterPro" id="IPR036291">
    <property type="entry name" value="NAD(P)-bd_dom_sf"/>
</dbReference>
<dbReference type="Proteomes" id="UP000813461">
    <property type="component" value="Unassembled WGS sequence"/>
</dbReference>
<protein>
    <submittedName>
        <fullName evidence="4">Short-chain dehydrogenase</fullName>
    </submittedName>
</protein>
<comment type="similarity">
    <text evidence="1">Belongs to the short-chain dehydrogenases/reductases (SDR) family.</text>
</comment>
<dbReference type="GO" id="GO:0016491">
    <property type="term" value="F:oxidoreductase activity"/>
    <property type="evidence" value="ECO:0007669"/>
    <property type="project" value="UniProtKB-KW"/>
</dbReference>
<evidence type="ECO:0000256" key="1">
    <source>
        <dbReference type="ARBA" id="ARBA00006484"/>
    </source>
</evidence>
<dbReference type="OrthoDB" id="191139at2759"/>
<evidence type="ECO:0000313" key="5">
    <source>
        <dbReference type="Proteomes" id="UP000813461"/>
    </source>
</evidence>
<dbReference type="Gene3D" id="3.40.50.720">
    <property type="entry name" value="NAD(P)-binding Rossmann-like Domain"/>
    <property type="match status" value="1"/>
</dbReference>
<name>A0A8K0RKA1_9PLEO</name>
<dbReference type="PANTHER" id="PTHR24320">
    <property type="entry name" value="RETINOL DEHYDROGENASE"/>
    <property type="match status" value="1"/>
</dbReference>
<comment type="caution">
    <text evidence="4">The sequence shown here is derived from an EMBL/GenBank/DDBJ whole genome shotgun (WGS) entry which is preliminary data.</text>
</comment>
<evidence type="ECO:0000313" key="4">
    <source>
        <dbReference type="EMBL" id="KAH7095397.1"/>
    </source>
</evidence>
<dbReference type="Pfam" id="PF00106">
    <property type="entry name" value="adh_short"/>
    <property type="match status" value="1"/>
</dbReference>
<gene>
    <name evidence="4" type="ORF">FB567DRAFT_485935</name>
</gene>
<dbReference type="SUPFAM" id="SSF51735">
    <property type="entry name" value="NAD(P)-binding Rossmann-fold domains"/>
    <property type="match status" value="1"/>
</dbReference>
<dbReference type="PRINTS" id="PR00081">
    <property type="entry name" value="GDHRDH"/>
</dbReference>
<evidence type="ECO:0000256" key="2">
    <source>
        <dbReference type="ARBA" id="ARBA00022857"/>
    </source>
</evidence>
<evidence type="ECO:0000256" key="3">
    <source>
        <dbReference type="ARBA" id="ARBA00023002"/>
    </source>
</evidence>
<dbReference type="PANTHER" id="PTHR24320:SF236">
    <property type="entry name" value="SHORT-CHAIN DEHYDROGENASE-RELATED"/>
    <property type="match status" value="1"/>
</dbReference>
<keyword evidence="2" id="KW-0521">NADP</keyword>
<accession>A0A8K0RKA1</accession>